<evidence type="ECO:0000313" key="2">
    <source>
        <dbReference type="Proteomes" id="UP001207468"/>
    </source>
</evidence>
<dbReference type="EMBL" id="JAGFNK010000135">
    <property type="protein sequence ID" value="KAI9507217.1"/>
    <property type="molecule type" value="Genomic_DNA"/>
</dbReference>
<evidence type="ECO:0000313" key="1">
    <source>
        <dbReference type="EMBL" id="KAI9507217.1"/>
    </source>
</evidence>
<comment type="caution">
    <text evidence="1">The sequence shown here is derived from an EMBL/GenBank/DDBJ whole genome shotgun (WGS) entry which is preliminary data.</text>
</comment>
<name>A0ACC0U6U5_9AGAM</name>
<sequence length="315" mass="32568">MTASAYTHKISELLNMYDQEWKTCEKILDEVHDCLDMTLDGGSIFSAMEKSGCLSMQLDLLQAIRDSFKRPGSDVVATKSSDLEARKELLGKFSDPTSTPALAFLSAIPACPFSCTSIIPAVPALPALPILPSPLNVSPPPVAFTFTPPAVIDPILPTVAISLPVASIPASVHTPASSASSTIPLPSIVISALSTAASTSPISGPVPALPTMPTATPVIVSPATTVSTPISMPAPAISIVAVHTLPAAAPSHVASPASVISSPVLVLPSGEDYEVEVKVQGQDNQYAGARSGTSGMQGGFGNTESSLFLFYWLTF</sequence>
<dbReference type="Proteomes" id="UP001207468">
    <property type="component" value="Unassembled WGS sequence"/>
</dbReference>
<keyword evidence="2" id="KW-1185">Reference proteome</keyword>
<gene>
    <name evidence="1" type="ORF">F5148DRAFT_1285488</name>
</gene>
<proteinExistence type="predicted"/>
<organism evidence="1 2">
    <name type="scientific">Russula earlei</name>
    <dbReference type="NCBI Taxonomy" id="71964"/>
    <lineage>
        <taxon>Eukaryota</taxon>
        <taxon>Fungi</taxon>
        <taxon>Dikarya</taxon>
        <taxon>Basidiomycota</taxon>
        <taxon>Agaricomycotina</taxon>
        <taxon>Agaricomycetes</taxon>
        <taxon>Russulales</taxon>
        <taxon>Russulaceae</taxon>
        <taxon>Russula</taxon>
    </lineage>
</organism>
<accession>A0ACC0U6U5</accession>
<protein>
    <submittedName>
        <fullName evidence="1">Uncharacterized protein</fullName>
    </submittedName>
</protein>
<reference evidence="1" key="1">
    <citation type="submission" date="2021-03" db="EMBL/GenBank/DDBJ databases">
        <title>Evolutionary priming and transition to the ectomycorrhizal habit in an iconic lineage of mushroom-forming fungi: is preadaptation a requirement?</title>
        <authorList>
            <consortium name="DOE Joint Genome Institute"/>
            <person name="Looney B.P."/>
            <person name="Miyauchi S."/>
            <person name="Morin E."/>
            <person name="Drula E."/>
            <person name="Courty P.E."/>
            <person name="Chicoki N."/>
            <person name="Fauchery L."/>
            <person name="Kohler A."/>
            <person name="Kuo A."/>
            <person name="LaButti K."/>
            <person name="Pangilinan J."/>
            <person name="Lipzen A."/>
            <person name="Riley R."/>
            <person name="Andreopoulos W."/>
            <person name="He G."/>
            <person name="Johnson J."/>
            <person name="Barry K.W."/>
            <person name="Grigoriev I.V."/>
            <person name="Nagy L."/>
            <person name="Hibbett D."/>
            <person name="Henrissat B."/>
            <person name="Matheny P.B."/>
            <person name="Labbe J."/>
            <person name="Martin A.F."/>
        </authorList>
    </citation>
    <scope>NUCLEOTIDE SEQUENCE</scope>
    <source>
        <strain evidence="1">BPL698</strain>
    </source>
</reference>